<sequence>MANLLFVPLLLSLSAILLVRSLVIRWRRRLQRRRLGCEPPRKYPHRLPWILDPWGRDLQRRRLEGWTKGRYNRLYQEQFLACGPTFEERSPKGTLLCTVDDDNWRTVLAVRADDYSKEESRSHMIMRFTGPGILTNEGAAWRRSRDLIKPLFVRAELSDVVRFKRHVDRLLGVLPRDGRTVDLMPWMAKL</sequence>
<dbReference type="InterPro" id="IPR047146">
    <property type="entry name" value="Cyt_P450_E_CYP52_fungi"/>
</dbReference>
<dbReference type="PANTHER" id="PTHR24287:SF19">
    <property type="entry name" value="CYTOCHROME P450"/>
    <property type="match status" value="1"/>
</dbReference>
<evidence type="ECO:0000256" key="7">
    <source>
        <dbReference type="ARBA" id="ARBA00023002"/>
    </source>
</evidence>
<dbReference type="GO" id="GO:0016705">
    <property type="term" value="F:oxidoreductase activity, acting on paired donors, with incorporation or reduction of molecular oxygen"/>
    <property type="evidence" value="ECO:0007669"/>
    <property type="project" value="InterPro"/>
</dbReference>
<evidence type="ECO:0000256" key="10">
    <source>
        <dbReference type="ARBA" id="ARBA00023136"/>
    </source>
</evidence>
<organism evidence="11 12">
    <name type="scientific">Claviceps africana</name>
    <dbReference type="NCBI Taxonomy" id="83212"/>
    <lineage>
        <taxon>Eukaryota</taxon>
        <taxon>Fungi</taxon>
        <taxon>Dikarya</taxon>
        <taxon>Ascomycota</taxon>
        <taxon>Pezizomycotina</taxon>
        <taxon>Sordariomycetes</taxon>
        <taxon>Hypocreomycetidae</taxon>
        <taxon>Hypocreales</taxon>
        <taxon>Clavicipitaceae</taxon>
        <taxon>Claviceps</taxon>
    </lineage>
</organism>
<dbReference type="AlphaFoldDB" id="A0A8K0NF30"/>
<evidence type="ECO:0000256" key="2">
    <source>
        <dbReference type="ARBA" id="ARBA00004167"/>
    </source>
</evidence>
<evidence type="ECO:0000256" key="9">
    <source>
        <dbReference type="ARBA" id="ARBA00023033"/>
    </source>
</evidence>
<name>A0A8K0NF30_9HYPO</name>
<dbReference type="GO" id="GO:0016020">
    <property type="term" value="C:membrane"/>
    <property type="evidence" value="ECO:0007669"/>
    <property type="project" value="UniProtKB-SubCell"/>
</dbReference>
<keyword evidence="12" id="KW-1185">Reference proteome</keyword>
<dbReference type="Proteomes" id="UP000811619">
    <property type="component" value="Unassembled WGS sequence"/>
</dbReference>
<protein>
    <recommendedName>
        <fullName evidence="13">Cytochrome P450</fullName>
    </recommendedName>
</protein>
<evidence type="ECO:0000256" key="3">
    <source>
        <dbReference type="ARBA" id="ARBA00010617"/>
    </source>
</evidence>
<dbReference type="SUPFAM" id="SSF48264">
    <property type="entry name" value="Cytochrome P450"/>
    <property type="match status" value="1"/>
</dbReference>
<comment type="cofactor">
    <cofactor evidence="1">
        <name>heme</name>
        <dbReference type="ChEBI" id="CHEBI:30413"/>
    </cofactor>
</comment>
<evidence type="ECO:0000313" key="12">
    <source>
        <dbReference type="Proteomes" id="UP000811619"/>
    </source>
</evidence>
<keyword evidence="9" id="KW-0503">Monooxygenase</keyword>
<feature type="non-terminal residue" evidence="11">
    <location>
        <position position="190"/>
    </location>
</feature>
<evidence type="ECO:0000256" key="6">
    <source>
        <dbReference type="ARBA" id="ARBA00022989"/>
    </source>
</evidence>
<keyword evidence="4" id="KW-0812">Transmembrane</keyword>
<dbReference type="EMBL" id="SRPY01001519">
    <property type="protein sequence ID" value="KAG5912913.1"/>
    <property type="molecule type" value="Genomic_DNA"/>
</dbReference>
<dbReference type="GO" id="GO:0020037">
    <property type="term" value="F:heme binding"/>
    <property type="evidence" value="ECO:0007669"/>
    <property type="project" value="InterPro"/>
</dbReference>
<evidence type="ECO:0000256" key="1">
    <source>
        <dbReference type="ARBA" id="ARBA00001971"/>
    </source>
</evidence>
<keyword evidence="6" id="KW-1133">Transmembrane helix</keyword>
<comment type="caution">
    <text evidence="11">The sequence shown here is derived from an EMBL/GenBank/DDBJ whole genome shotgun (WGS) entry which is preliminary data.</text>
</comment>
<evidence type="ECO:0008006" key="13">
    <source>
        <dbReference type="Google" id="ProtNLM"/>
    </source>
</evidence>
<accession>A0A8K0NF30</accession>
<evidence type="ECO:0000256" key="8">
    <source>
        <dbReference type="ARBA" id="ARBA00023004"/>
    </source>
</evidence>
<dbReference type="OrthoDB" id="1470350at2759"/>
<dbReference type="InterPro" id="IPR036396">
    <property type="entry name" value="Cyt_P450_sf"/>
</dbReference>
<gene>
    <name evidence="11" type="ORF">E4U42_001708</name>
</gene>
<dbReference type="Gene3D" id="1.10.630.10">
    <property type="entry name" value="Cytochrome P450"/>
    <property type="match status" value="1"/>
</dbReference>
<keyword evidence="8" id="KW-0408">Iron</keyword>
<reference evidence="11" key="1">
    <citation type="journal article" date="2020" name="bioRxiv">
        <title>Whole genome comparisons of ergot fungi reveals the divergence and evolution of species within the genus Claviceps are the result of varying mechanisms driving genome evolution and host range expansion.</title>
        <authorList>
            <person name="Wyka S.A."/>
            <person name="Mondo S.J."/>
            <person name="Liu M."/>
            <person name="Dettman J."/>
            <person name="Nalam V."/>
            <person name="Broders K.D."/>
        </authorList>
    </citation>
    <scope>NUCLEOTIDE SEQUENCE</scope>
    <source>
        <strain evidence="11">CCC 489</strain>
    </source>
</reference>
<proteinExistence type="inferred from homology"/>
<comment type="similarity">
    <text evidence="3">Belongs to the cytochrome P450 family.</text>
</comment>
<keyword evidence="10" id="KW-0472">Membrane</keyword>
<evidence type="ECO:0000313" key="11">
    <source>
        <dbReference type="EMBL" id="KAG5912913.1"/>
    </source>
</evidence>
<evidence type="ECO:0000256" key="5">
    <source>
        <dbReference type="ARBA" id="ARBA00022723"/>
    </source>
</evidence>
<dbReference type="PANTHER" id="PTHR24287">
    <property type="entry name" value="P450, PUTATIVE (EUROFUNG)-RELATED"/>
    <property type="match status" value="1"/>
</dbReference>
<evidence type="ECO:0000256" key="4">
    <source>
        <dbReference type="ARBA" id="ARBA00022692"/>
    </source>
</evidence>
<keyword evidence="5" id="KW-0479">Metal-binding</keyword>
<dbReference type="GO" id="GO:0005506">
    <property type="term" value="F:iron ion binding"/>
    <property type="evidence" value="ECO:0007669"/>
    <property type="project" value="InterPro"/>
</dbReference>
<keyword evidence="7" id="KW-0560">Oxidoreductase</keyword>
<comment type="subcellular location">
    <subcellularLocation>
        <location evidence="2">Membrane</location>
        <topology evidence="2">Single-pass membrane protein</topology>
    </subcellularLocation>
</comment>
<dbReference type="GO" id="GO:0004497">
    <property type="term" value="F:monooxygenase activity"/>
    <property type="evidence" value="ECO:0007669"/>
    <property type="project" value="UniProtKB-KW"/>
</dbReference>